<dbReference type="Proteomes" id="UP000494119">
    <property type="component" value="Unassembled WGS sequence"/>
</dbReference>
<protein>
    <submittedName>
        <fullName evidence="1">Uncharacterized protein</fullName>
    </submittedName>
</protein>
<sequence>MKKSAIAIVALALVYYWVTHRSDSMAYDCARSKSPDERYVAEECTLDWDHGDNPKYVGRLYDAATGKMLARRTLHAPDPEILWVANYLMFSGGGDDGDMVALPPSLHDRIVATYWQLTRW</sequence>
<dbReference type="EMBL" id="CADIKL010000003">
    <property type="protein sequence ID" value="CAB3778941.1"/>
    <property type="molecule type" value="Genomic_DNA"/>
</dbReference>
<accession>A0A6J5FI31</accession>
<dbReference type="RefSeq" id="WP_129562282.1">
    <property type="nucleotide sequence ID" value="NZ_CADIKL010000003.1"/>
</dbReference>
<reference evidence="1 2" key="1">
    <citation type="submission" date="2020-04" db="EMBL/GenBank/DDBJ databases">
        <authorList>
            <person name="De Canck E."/>
        </authorList>
    </citation>
    <scope>NUCLEOTIDE SEQUENCE [LARGE SCALE GENOMIC DNA]</scope>
    <source>
        <strain evidence="1 2">LMG 28688</strain>
    </source>
</reference>
<dbReference type="AlphaFoldDB" id="A0A6J5FI31"/>
<organism evidence="1 2">
    <name type="scientific">Paraburkholderia caffeinitolerans</name>
    <dbReference type="NCBI Taxonomy" id="1723730"/>
    <lineage>
        <taxon>Bacteria</taxon>
        <taxon>Pseudomonadati</taxon>
        <taxon>Pseudomonadota</taxon>
        <taxon>Betaproteobacteria</taxon>
        <taxon>Burkholderiales</taxon>
        <taxon>Burkholderiaceae</taxon>
        <taxon>Paraburkholderia</taxon>
    </lineage>
</organism>
<keyword evidence="2" id="KW-1185">Reference proteome</keyword>
<gene>
    <name evidence="1" type="ORF">LMG28688_00641</name>
</gene>
<name>A0A6J5FI31_9BURK</name>
<proteinExistence type="predicted"/>
<evidence type="ECO:0000313" key="2">
    <source>
        <dbReference type="Proteomes" id="UP000494119"/>
    </source>
</evidence>
<evidence type="ECO:0000313" key="1">
    <source>
        <dbReference type="EMBL" id="CAB3778941.1"/>
    </source>
</evidence>